<dbReference type="SUPFAM" id="SSF90123">
    <property type="entry name" value="ABC transporter transmembrane region"/>
    <property type="match status" value="1"/>
</dbReference>
<dbReference type="PROSITE" id="PS50893">
    <property type="entry name" value="ABC_TRANSPORTER_2"/>
    <property type="match status" value="1"/>
</dbReference>
<feature type="transmembrane region" description="Helical" evidence="7">
    <location>
        <begin position="276"/>
        <end position="294"/>
    </location>
</feature>
<keyword evidence="4" id="KW-0067">ATP-binding</keyword>
<dbReference type="PANTHER" id="PTHR24221">
    <property type="entry name" value="ATP-BINDING CASSETTE SUB-FAMILY B"/>
    <property type="match status" value="1"/>
</dbReference>
<feature type="domain" description="ABC transmembrane type-1" evidence="9">
    <location>
        <begin position="16"/>
        <end position="303"/>
    </location>
</feature>
<evidence type="ECO:0000259" key="8">
    <source>
        <dbReference type="PROSITE" id="PS50893"/>
    </source>
</evidence>
<keyword evidence="11" id="KW-1185">Reference proteome</keyword>
<dbReference type="InterPro" id="IPR014223">
    <property type="entry name" value="ABC_CydC/D"/>
</dbReference>
<gene>
    <name evidence="10" type="primary">cydC</name>
    <name evidence="10" type="ORF">WDJ61_18110</name>
</gene>
<keyword evidence="6 7" id="KW-0472">Membrane</keyword>
<dbReference type="Gene3D" id="3.40.50.300">
    <property type="entry name" value="P-loop containing nucleotide triphosphate hydrolases"/>
    <property type="match status" value="1"/>
</dbReference>
<dbReference type="InterPro" id="IPR003593">
    <property type="entry name" value="AAA+_ATPase"/>
</dbReference>
<dbReference type="NCBIfam" id="TIGR02868">
    <property type="entry name" value="CydC"/>
    <property type="match status" value="1"/>
</dbReference>
<dbReference type="InterPro" id="IPR027417">
    <property type="entry name" value="P-loop_NTPase"/>
</dbReference>
<keyword evidence="5 7" id="KW-1133">Transmembrane helix</keyword>
<dbReference type="Proteomes" id="UP001387364">
    <property type="component" value="Chromosome"/>
</dbReference>
<dbReference type="EMBL" id="CP147404">
    <property type="protein sequence ID" value="WXB93109.1"/>
    <property type="molecule type" value="Genomic_DNA"/>
</dbReference>
<evidence type="ECO:0000256" key="7">
    <source>
        <dbReference type="SAM" id="Phobius"/>
    </source>
</evidence>
<dbReference type="InterPro" id="IPR017871">
    <property type="entry name" value="ABC_transporter-like_CS"/>
</dbReference>
<dbReference type="Pfam" id="PF00005">
    <property type="entry name" value="ABC_tran"/>
    <property type="match status" value="1"/>
</dbReference>
<evidence type="ECO:0000313" key="11">
    <source>
        <dbReference type="Proteomes" id="UP001387364"/>
    </source>
</evidence>
<proteinExistence type="predicted"/>
<dbReference type="PANTHER" id="PTHR24221:SF653">
    <property type="entry name" value="TRANSPORT ATP-BINDING PROTEIN CYDC"/>
    <property type="match status" value="1"/>
</dbReference>
<evidence type="ECO:0000256" key="4">
    <source>
        <dbReference type="ARBA" id="ARBA00022840"/>
    </source>
</evidence>
<dbReference type="InterPro" id="IPR011527">
    <property type="entry name" value="ABC1_TM_dom"/>
</dbReference>
<dbReference type="Pfam" id="PF00664">
    <property type="entry name" value="ABC_membrane"/>
    <property type="match status" value="1"/>
</dbReference>
<organism evidence="10 11">
    <name type="scientific">Bacillus kandeliae</name>
    <dbReference type="NCBI Taxonomy" id="3129297"/>
    <lineage>
        <taxon>Bacteria</taxon>
        <taxon>Bacillati</taxon>
        <taxon>Bacillota</taxon>
        <taxon>Bacilli</taxon>
        <taxon>Bacillales</taxon>
        <taxon>Bacillaceae</taxon>
        <taxon>Bacillus</taxon>
    </lineage>
</organism>
<accession>A0ABZ2N6E0</accession>
<evidence type="ECO:0000313" key="10">
    <source>
        <dbReference type="EMBL" id="WXB93109.1"/>
    </source>
</evidence>
<feature type="transmembrane region" description="Helical" evidence="7">
    <location>
        <begin position="135"/>
        <end position="155"/>
    </location>
</feature>
<dbReference type="InterPro" id="IPR003439">
    <property type="entry name" value="ABC_transporter-like_ATP-bd"/>
</dbReference>
<feature type="transmembrane region" description="Helical" evidence="7">
    <location>
        <begin position="161"/>
        <end position="181"/>
    </location>
</feature>
<dbReference type="PROSITE" id="PS50929">
    <property type="entry name" value="ABC_TM1F"/>
    <property type="match status" value="1"/>
</dbReference>
<feature type="transmembrane region" description="Helical" evidence="7">
    <location>
        <begin position="16"/>
        <end position="37"/>
    </location>
</feature>
<evidence type="ECO:0000259" key="9">
    <source>
        <dbReference type="PROSITE" id="PS50929"/>
    </source>
</evidence>
<sequence>MNDKGWVLPYLKENKLLLVFVVLLGLLTVFSASFLMYTSGYLISKAATRPENLLMIYIPIVGVRALGIGRAVSSYIERLVGHDVVLKILSKMRLKVYQLIEPQVLHPRSTLKTGDVLGILADDIERLQDIYLKTVFPSLVSLFLYLIAVIALGFFSWPFALLMAIYAGVLVFLFPFVSLLVMKAKVQQIKQDRHALYGQLTDAVMGVSDWQYSGRQKEFIEEYERAEHELLLLEQKRNRFMRWRNSMAQVVIAVMVVSMLAWTANASTSGGIDYTLIAAFVLVLFPLTEAFLPLSNAISEIPSYQDSIDRLSNLESDDKKTIDEHDETIVEANDQSFTLKLENVSFQYEEHRNVLEDVSFSINQGEHIALLGPSGSGKSTILKLIEGVVPPTAGAVTLNGVATTRMSDYISNWVAVLNQNPHLFDTTILNNIRLGHPDATDEEVYEAAKQVKIHDLIEALPNGYETPMHEMGSRFSGGERQRIALARILLQDAPIVILDEPTVGLDPLTEKELLTTIFDVLKEKSILWITHHLAFVHKADRVLFLDQGKVILQGTHEQLLDTNERYQRLYILDRPFKV</sequence>
<feature type="domain" description="ABC transporter" evidence="8">
    <location>
        <begin position="339"/>
        <end position="572"/>
    </location>
</feature>
<dbReference type="Gene3D" id="1.20.1560.10">
    <property type="entry name" value="ABC transporter type 1, transmembrane domain"/>
    <property type="match status" value="1"/>
</dbReference>
<reference evidence="10 11" key="1">
    <citation type="submission" date="2024-02" db="EMBL/GenBank/DDBJ databases">
        <title>Seven novel Bacillus-like species.</title>
        <authorList>
            <person name="Liu G."/>
        </authorList>
    </citation>
    <scope>NUCLEOTIDE SEQUENCE [LARGE SCALE GENOMIC DNA]</scope>
    <source>
        <strain evidence="10 11">FJAT-52991</strain>
    </source>
</reference>
<dbReference type="PROSITE" id="PS00211">
    <property type="entry name" value="ABC_TRANSPORTER_1"/>
    <property type="match status" value="1"/>
</dbReference>
<dbReference type="RefSeq" id="WP_338752313.1">
    <property type="nucleotide sequence ID" value="NZ_CP147404.1"/>
</dbReference>
<evidence type="ECO:0000256" key="3">
    <source>
        <dbReference type="ARBA" id="ARBA00022741"/>
    </source>
</evidence>
<keyword evidence="2 7" id="KW-0812">Transmembrane</keyword>
<evidence type="ECO:0000256" key="2">
    <source>
        <dbReference type="ARBA" id="ARBA00022692"/>
    </source>
</evidence>
<dbReference type="SUPFAM" id="SSF52540">
    <property type="entry name" value="P-loop containing nucleoside triphosphate hydrolases"/>
    <property type="match status" value="1"/>
</dbReference>
<name>A0ABZ2N6E0_9BACI</name>
<keyword evidence="3" id="KW-0547">Nucleotide-binding</keyword>
<dbReference type="InterPro" id="IPR039421">
    <property type="entry name" value="Type_1_exporter"/>
</dbReference>
<dbReference type="CDD" id="cd03247">
    <property type="entry name" value="ABCC_cytochrome_bd"/>
    <property type="match status" value="1"/>
</dbReference>
<protein>
    <submittedName>
        <fullName evidence="10">Thiol reductant ABC exporter subunit CydC</fullName>
    </submittedName>
</protein>
<feature type="transmembrane region" description="Helical" evidence="7">
    <location>
        <begin position="246"/>
        <end position="264"/>
    </location>
</feature>
<dbReference type="SMART" id="SM00382">
    <property type="entry name" value="AAA"/>
    <property type="match status" value="1"/>
</dbReference>
<evidence type="ECO:0000256" key="5">
    <source>
        <dbReference type="ARBA" id="ARBA00022989"/>
    </source>
</evidence>
<evidence type="ECO:0000256" key="1">
    <source>
        <dbReference type="ARBA" id="ARBA00004651"/>
    </source>
</evidence>
<evidence type="ECO:0000256" key="6">
    <source>
        <dbReference type="ARBA" id="ARBA00023136"/>
    </source>
</evidence>
<dbReference type="InterPro" id="IPR036640">
    <property type="entry name" value="ABC1_TM_sf"/>
</dbReference>
<comment type="subcellular location">
    <subcellularLocation>
        <location evidence="1">Cell membrane</location>
        <topology evidence="1">Multi-pass membrane protein</topology>
    </subcellularLocation>
</comment>